<evidence type="ECO:0000259" key="1">
    <source>
        <dbReference type="Pfam" id="PF26002"/>
    </source>
</evidence>
<dbReference type="PANTHER" id="PTHR30386">
    <property type="entry name" value="MEMBRANE FUSION SUBUNIT OF EMRAB-TOLC MULTIDRUG EFFLUX PUMP"/>
    <property type="match status" value="1"/>
</dbReference>
<dbReference type="InterPro" id="IPR058982">
    <property type="entry name" value="Beta-barrel_AprE"/>
</dbReference>
<dbReference type="PANTHER" id="PTHR30386:SF28">
    <property type="entry name" value="EXPORTED PROTEIN"/>
    <property type="match status" value="1"/>
</dbReference>
<organism evidence="2 3">
    <name type="scientific">Azospirillum rugosum</name>
    <dbReference type="NCBI Taxonomy" id="416170"/>
    <lineage>
        <taxon>Bacteria</taxon>
        <taxon>Pseudomonadati</taxon>
        <taxon>Pseudomonadota</taxon>
        <taxon>Alphaproteobacteria</taxon>
        <taxon>Rhodospirillales</taxon>
        <taxon>Azospirillaceae</taxon>
        <taxon>Azospirillum</taxon>
    </lineage>
</organism>
<protein>
    <submittedName>
        <fullName evidence="2">Membrane fusion protein</fullName>
    </submittedName>
</protein>
<dbReference type="InterPro" id="IPR011053">
    <property type="entry name" value="Single_hybrid_motif"/>
</dbReference>
<dbReference type="RefSeq" id="WP_209769346.1">
    <property type="nucleotide sequence ID" value="NZ_JAGINP010000019.1"/>
</dbReference>
<accession>A0ABS4SUC4</accession>
<dbReference type="Proteomes" id="UP000781958">
    <property type="component" value="Unassembled WGS sequence"/>
</dbReference>
<keyword evidence="3" id="KW-1185">Reference proteome</keyword>
<proteinExistence type="predicted"/>
<dbReference type="EMBL" id="JAGINP010000019">
    <property type="protein sequence ID" value="MBP2294985.1"/>
    <property type="molecule type" value="Genomic_DNA"/>
</dbReference>
<dbReference type="SUPFAM" id="SSF51230">
    <property type="entry name" value="Single hybrid motif"/>
    <property type="match status" value="1"/>
</dbReference>
<dbReference type="Gene3D" id="2.40.50.100">
    <property type="match status" value="1"/>
</dbReference>
<dbReference type="Gene3D" id="2.40.30.170">
    <property type="match status" value="1"/>
</dbReference>
<comment type="caution">
    <text evidence="2">The sequence shown here is derived from an EMBL/GenBank/DDBJ whole genome shotgun (WGS) entry which is preliminary data.</text>
</comment>
<dbReference type="Pfam" id="PF26002">
    <property type="entry name" value="Beta-barrel_AprE"/>
    <property type="match status" value="1"/>
</dbReference>
<feature type="domain" description="AprE-like beta-barrel" evidence="1">
    <location>
        <begin position="260"/>
        <end position="351"/>
    </location>
</feature>
<name>A0ABS4SUC4_9PROT</name>
<sequence>MIAAFLSVADYARKETVTGYLAPTAGVVKIVAPRPGIIRAIHVKEGQRIEAGQPLVTVAIEQTTAEGENVDATMLRILEGQKARIDEQLTLQERHFQSEGQRLRAQIAGIDAEIAQIGSQIVIQRERIANLTELIAAGQGLRAKGYLSDVEYKRRYDQMLEQKQGLGTLQQRTTTLQADRTSAGFNLDQLPTTRAEKIEALRAQLSEVEQRITEINGRRAYVVHAPVGGRVATLQALVGRTADSQRMLMSILPVDSVFQAELFVPTKAVGFVRLGQEVRILYDAYPFQRFGTHRGRIIQVAHTILTSADLSAPVALGDPAYKVTVALEQQEIAAFGQRLPLQADMLLHADILLDRRPLLVWLLNPLLGMRL</sequence>
<dbReference type="InterPro" id="IPR050739">
    <property type="entry name" value="MFP"/>
</dbReference>
<evidence type="ECO:0000313" key="3">
    <source>
        <dbReference type="Proteomes" id="UP000781958"/>
    </source>
</evidence>
<evidence type="ECO:0000313" key="2">
    <source>
        <dbReference type="EMBL" id="MBP2294985.1"/>
    </source>
</evidence>
<dbReference type="PRINTS" id="PR01490">
    <property type="entry name" value="RTXTOXIND"/>
</dbReference>
<gene>
    <name evidence="2" type="ORF">J2851_004788</name>
</gene>
<reference evidence="2 3" key="1">
    <citation type="submission" date="2021-03" db="EMBL/GenBank/DDBJ databases">
        <title>Genomic Encyclopedia of Type Strains, Phase III (KMG-III): the genomes of soil and plant-associated and newly described type strains.</title>
        <authorList>
            <person name="Whitman W."/>
        </authorList>
    </citation>
    <scope>NUCLEOTIDE SEQUENCE [LARGE SCALE GENOMIC DNA]</scope>
    <source>
        <strain evidence="2 3">IMMIB AFH-6</strain>
    </source>
</reference>